<evidence type="ECO:0000313" key="1">
    <source>
        <dbReference type="EMBL" id="KEY71446.1"/>
    </source>
</evidence>
<organism evidence="1 2">
    <name type="scientific">Stachybotrys chartarum (strain CBS 109288 / IBT 7711)</name>
    <name type="common">Toxic black mold</name>
    <name type="synonym">Stilbospora chartarum</name>
    <dbReference type="NCBI Taxonomy" id="1280523"/>
    <lineage>
        <taxon>Eukaryota</taxon>
        <taxon>Fungi</taxon>
        <taxon>Dikarya</taxon>
        <taxon>Ascomycota</taxon>
        <taxon>Pezizomycotina</taxon>
        <taxon>Sordariomycetes</taxon>
        <taxon>Hypocreomycetidae</taxon>
        <taxon>Hypocreales</taxon>
        <taxon>Stachybotryaceae</taxon>
        <taxon>Stachybotrys</taxon>
    </lineage>
</organism>
<reference evidence="1 2" key="1">
    <citation type="journal article" date="2014" name="BMC Genomics">
        <title>Comparative genome sequencing reveals chemotype-specific gene clusters in the toxigenic black mold Stachybotrys.</title>
        <authorList>
            <person name="Semeiks J."/>
            <person name="Borek D."/>
            <person name="Otwinowski Z."/>
            <person name="Grishin N.V."/>
        </authorList>
    </citation>
    <scope>NUCLEOTIDE SEQUENCE [LARGE SCALE GENOMIC DNA]</scope>
    <source>
        <strain evidence="2">CBS 109288 / IBT 7711</strain>
    </source>
</reference>
<dbReference type="HOGENOM" id="CLU_2321903_0_0_1"/>
<keyword evidence="2" id="KW-1185">Reference proteome</keyword>
<gene>
    <name evidence="1" type="ORF">S7711_11544</name>
</gene>
<proteinExistence type="predicted"/>
<dbReference type="EMBL" id="KL648286">
    <property type="protein sequence ID" value="KEY71446.1"/>
    <property type="molecule type" value="Genomic_DNA"/>
</dbReference>
<dbReference type="Proteomes" id="UP000028045">
    <property type="component" value="Unassembled WGS sequence"/>
</dbReference>
<protein>
    <submittedName>
        <fullName evidence="1">Uncharacterized protein</fullName>
    </submittedName>
</protein>
<name>A0A084B1L7_STACB</name>
<evidence type="ECO:0000313" key="2">
    <source>
        <dbReference type="Proteomes" id="UP000028045"/>
    </source>
</evidence>
<sequence length="99" mass="11212">METTNRASRPECVHRGIESKPGAIKIATSLDVTETTLDAILQDLRCMDDRVRTTLQEQLDAIKDSFITWKISEPLQGQQGRTKDLRKNQQCTVFAVGHR</sequence>
<dbReference type="AlphaFoldDB" id="A0A084B1L7"/>
<accession>A0A084B1L7</accession>